<comment type="function">
    <text evidence="3">Catalyzes two sequential steps in the biosynthesis of coenzyme A. In the first step cysteine is conjugated to 4'-phosphopantothenate to form 4-phosphopantothenoylcysteine. In the second step the latter compound is decarboxylated to form 4'-phosphopantotheine.</text>
</comment>
<name>A0A2H1EAH6_9FLAO</name>
<dbReference type="Gene3D" id="3.40.50.10300">
    <property type="entry name" value="CoaB-like"/>
    <property type="match status" value="1"/>
</dbReference>
<keyword evidence="8" id="KW-1185">Reference proteome</keyword>
<comment type="catalytic activity">
    <reaction evidence="3 4">
        <text>N-[(R)-4-phosphopantothenoyl]-L-cysteine + H(+) = (R)-4'-phosphopantetheine + CO2</text>
        <dbReference type="Rhea" id="RHEA:16793"/>
        <dbReference type="ChEBI" id="CHEBI:15378"/>
        <dbReference type="ChEBI" id="CHEBI:16526"/>
        <dbReference type="ChEBI" id="CHEBI:59458"/>
        <dbReference type="ChEBI" id="CHEBI:61723"/>
        <dbReference type="EC" id="4.1.1.36"/>
    </reaction>
</comment>
<dbReference type="PANTHER" id="PTHR14359">
    <property type="entry name" value="HOMO-OLIGOMERIC FLAVIN CONTAINING CYS DECARBOXYLASE FAMILY"/>
    <property type="match status" value="1"/>
</dbReference>
<dbReference type="Pfam" id="PF04127">
    <property type="entry name" value="DFP"/>
    <property type="match status" value="1"/>
</dbReference>
<dbReference type="InterPro" id="IPR003382">
    <property type="entry name" value="Flavoprotein"/>
</dbReference>
<dbReference type="AlphaFoldDB" id="A0A2H1EAH6"/>
<comment type="cofactor">
    <cofactor evidence="3">
        <name>FMN</name>
        <dbReference type="ChEBI" id="CHEBI:58210"/>
    </cofactor>
    <text evidence="3">Binds 1 FMN per subunit.</text>
</comment>
<dbReference type="EC" id="6.3.2.5" evidence="3"/>
<accession>A0A2H1EAH6</accession>
<organism evidence="7 8">
    <name type="scientific">Tenacibaculum maritimum NCIMB 2154</name>
    <dbReference type="NCBI Taxonomy" id="1349785"/>
    <lineage>
        <taxon>Bacteria</taxon>
        <taxon>Pseudomonadati</taxon>
        <taxon>Bacteroidota</taxon>
        <taxon>Flavobacteriia</taxon>
        <taxon>Flavobacteriales</taxon>
        <taxon>Flavobacteriaceae</taxon>
        <taxon>Tenacibaculum</taxon>
    </lineage>
</organism>
<dbReference type="SUPFAM" id="SSF52507">
    <property type="entry name" value="Homo-oligomeric flavin-containing Cys decarboxylases, HFCD"/>
    <property type="match status" value="1"/>
</dbReference>
<feature type="domain" description="Flavoprotein" evidence="5">
    <location>
        <begin position="7"/>
        <end position="180"/>
    </location>
</feature>
<comment type="caution">
    <text evidence="3">Lacks conserved residue(s) required for the propagation of feature annotation.</text>
</comment>
<evidence type="ECO:0000256" key="4">
    <source>
        <dbReference type="RuleBase" id="RU364078"/>
    </source>
</evidence>
<dbReference type="Proteomes" id="UP000231564">
    <property type="component" value="Chromosome MARIT"/>
</dbReference>
<dbReference type="EC" id="4.1.1.36" evidence="3"/>
<keyword evidence="3" id="KW-0479">Metal-binding</keyword>
<dbReference type="InterPro" id="IPR005252">
    <property type="entry name" value="CoaBC"/>
</dbReference>
<dbReference type="RefSeq" id="WP_024739933.1">
    <property type="nucleotide sequence ID" value="NZ_BAUG01000002.1"/>
</dbReference>
<protein>
    <recommendedName>
        <fullName evidence="3">Coenzyme A biosynthesis bifunctional protein CoaBC</fullName>
    </recommendedName>
    <alternativeName>
        <fullName evidence="3">DNA/pantothenate metabolism flavoprotein</fullName>
    </alternativeName>
    <alternativeName>
        <fullName evidence="3">Phosphopantothenoylcysteine synthetase/decarboxylase</fullName>
        <shortName evidence="3">PPCS-PPCDC</shortName>
    </alternativeName>
    <domain>
        <recommendedName>
            <fullName evidence="3">Phosphopantothenoylcysteine decarboxylase</fullName>
            <shortName evidence="3">PPC decarboxylase</shortName>
            <shortName evidence="3">PPC-DC</shortName>
            <ecNumber evidence="3">4.1.1.36</ecNumber>
        </recommendedName>
        <alternativeName>
            <fullName evidence="3">CoaC</fullName>
        </alternativeName>
    </domain>
    <domain>
        <recommendedName>
            <fullName evidence="3">Phosphopantothenate--cysteine ligase</fullName>
            <ecNumber evidence="3">6.3.2.5</ecNumber>
        </recommendedName>
        <alternativeName>
            <fullName evidence="3">CoaB</fullName>
        </alternativeName>
        <alternativeName>
            <fullName evidence="3">Phosphopantothenoylcysteine synthetase</fullName>
            <shortName evidence="3">PPC synthetase</shortName>
            <shortName evidence="3">PPC-S</shortName>
        </alternativeName>
    </domain>
</protein>
<keyword evidence="2 3" id="KW-0456">Lyase</keyword>
<feature type="binding site" evidence="3">
    <location>
        <position position="283"/>
    </location>
    <ligand>
        <name>CTP</name>
        <dbReference type="ChEBI" id="CHEBI:37563"/>
    </ligand>
</feature>
<evidence type="ECO:0000259" key="6">
    <source>
        <dbReference type="Pfam" id="PF04127"/>
    </source>
</evidence>
<dbReference type="NCBIfam" id="TIGR00521">
    <property type="entry name" value="coaBC_dfp"/>
    <property type="match status" value="1"/>
</dbReference>
<comment type="pathway">
    <text evidence="3 4">Cofactor biosynthesis; coenzyme A biosynthesis; CoA from (R)-pantothenate: step 3/5.</text>
</comment>
<feature type="domain" description="DNA/pantothenate metabolism flavoprotein C-terminal" evidence="6">
    <location>
        <begin position="189"/>
        <end position="399"/>
    </location>
</feature>
<proteinExistence type="inferred from homology"/>
<comment type="pathway">
    <text evidence="3 4">Cofactor biosynthesis; coenzyme A biosynthesis; CoA from (R)-pantothenate: step 2/5.</text>
</comment>
<evidence type="ECO:0000313" key="8">
    <source>
        <dbReference type="Proteomes" id="UP000231564"/>
    </source>
</evidence>
<dbReference type="Gene3D" id="3.40.50.1950">
    <property type="entry name" value="Flavin prenyltransferase-like"/>
    <property type="match status" value="1"/>
</dbReference>
<dbReference type="Pfam" id="PF02441">
    <property type="entry name" value="Flavoprotein"/>
    <property type="match status" value="1"/>
</dbReference>
<feature type="binding site" evidence="3">
    <location>
        <position position="327"/>
    </location>
    <ligand>
        <name>CTP</name>
        <dbReference type="ChEBI" id="CHEBI:37563"/>
    </ligand>
</feature>
<feature type="binding site" evidence="3">
    <location>
        <position position="345"/>
    </location>
    <ligand>
        <name>CTP</name>
        <dbReference type="ChEBI" id="CHEBI:37563"/>
    </ligand>
</feature>
<keyword evidence="3 4" id="KW-0285">Flavoprotein</keyword>
<dbReference type="UniPathway" id="UPA00241">
    <property type="reaction ID" value="UER00353"/>
</dbReference>
<dbReference type="HAMAP" id="MF_02225">
    <property type="entry name" value="CoaBC"/>
    <property type="match status" value="1"/>
</dbReference>
<dbReference type="GO" id="GO:0046872">
    <property type="term" value="F:metal ion binding"/>
    <property type="evidence" value="ECO:0007669"/>
    <property type="project" value="UniProtKB-KW"/>
</dbReference>
<feature type="binding site" evidence="3">
    <location>
        <position position="341"/>
    </location>
    <ligand>
        <name>CTP</name>
        <dbReference type="ChEBI" id="CHEBI:37563"/>
    </ligand>
</feature>
<evidence type="ECO:0000256" key="1">
    <source>
        <dbReference type="ARBA" id="ARBA00022793"/>
    </source>
</evidence>
<keyword evidence="3 4" id="KW-0288">FMN</keyword>
<dbReference type="GO" id="GO:0004632">
    <property type="term" value="F:phosphopantothenate--cysteine ligase activity"/>
    <property type="evidence" value="ECO:0007669"/>
    <property type="project" value="UniProtKB-UniRule"/>
</dbReference>
<evidence type="ECO:0000256" key="2">
    <source>
        <dbReference type="ARBA" id="ARBA00023239"/>
    </source>
</evidence>
<feature type="region of interest" description="Phosphopantothenate--cysteine ligase" evidence="3">
    <location>
        <begin position="194"/>
        <end position="402"/>
    </location>
</feature>
<feature type="binding site" evidence="3">
    <location>
        <position position="293"/>
    </location>
    <ligand>
        <name>CTP</name>
        <dbReference type="ChEBI" id="CHEBI:37563"/>
    </ligand>
</feature>
<dbReference type="GO" id="GO:0004633">
    <property type="term" value="F:phosphopantothenoylcysteine decarboxylase activity"/>
    <property type="evidence" value="ECO:0007669"/>
    <property type="project" value="UniProtKB-UniRule"/>
</dbReference>
<keyword evidence="1 3" id="KW-0210">Decarboxylase</keyword>
<dbReference type="SUPFAM" id="SSF102645">
    <property type="entry name" value="CoaB-like"/>
    <property type="match status" value="1"/>
</dbReference>
<dbReference type="GO" id="GO:0015937">
    <property type="term" value="P:coenzyme A biosynthetic process"/>
    <property type="evidence" value="ECO:0007669"/>
    <property type="project" value="UniProtKB-UniRule"/>
</dbReference>
<dbReference type="EMBL" id="LT634361">
    <property type="protein sequence ID" value="SFZ83037.1"/>
    <property type="molecule type" value="Genomic_DNA"/>
</dbReference>
<keyword evidence="3" id="KW-0511">Multifunctional enzyme</keyword>
<dbReference type="STRING" id="1349785.GCA_000509405_02823"/>
<dbReference type="GeneID" id="47723370"/>
<evidence type="ECO:0000313" key="7">
    <source>
        <dbReference type="EMBL" id="SFZ83037.1"/>
    </source>
</evidence>
<evidence type="ECO:0000256" key="3">
    <source>
        <dbReference type="HAMAP-Rule" id="MF_02225"/>
    </source>
</evidence>
<dbReference type="InterPro" id="IPR007085">
    <property type="entry name" value="DNA/pantothenate-metab_flavo_C"/>
</dbReference>
<feature type="region of interest" description="Phosphopantothenoylcysteine decarboxylase" evidence="3">
    <location>
        <begin position="1"/>
        <end position="193"/>
    </location>
</feature>
<dbReference type="GO" id="GO:0010181">
    <property type="term" value="F:FMN binding"/>
    <property type="evidence" value="ECO:0007669"/>
    <property type="project" value="UniProtKB-UniRule"/>
</dbReference>
<comment type="function">
    <text evidence="4">Catalyzes two steps in the biosynthesis of coenzyme A. In the first step cysteine is conjugated to 4'-phosphopantothenate to form 4-phosphopantothenoylcysteine, in the latter compound is decarboxylated to form 4'-phosphopantotheine.</text>
</comment>
<dbReference type="GO" id="GO:0015941">
    <property type="term" value="P:pantothenate catabolic process"/>
    <property type="evidence" value="ECO:0007669"/>
    <property type="project" value="InterPro"/>
</dbReference>
<comment type="cofactor">
    <cofactor evidence="3">
        <name>Mg(2+)</name>
        <dbReference type="ChEBI" id="CHEBI:18420"/>
    </cofactor>
</comment>
<dbReference type="OrthoDB" id="9802554at2"/>
<dbReference type="GO" id="GO:0071513">
    <property type="term" value="C:phosphopantothenoylcysteine decarboxylase complex"/>
    <property type="evidence" value="ECO:0007669"/>
    <property type="project" value="TreeGrafter"/>
</dbReference>
<dbReference type="KEGG" id="tmar:MARIT_1868"/>
<dbReference type="InterPro" id="IPR035929">
    <property type="entry name" value="CoaB-like_sf"/>
</dbReference>
<gene>
    <name evidence="3 7" type="primary">coaBC</name>
    <name evidence="7" type="ORF">MARIT_1868</name>
</gene>
<dbReference type="InterPro" id="IPR036551">
    <property type="entry name" value="Flavin_trans-like"/>
</dbReference>
<reference evidence="7 8" key="1">
    <citation type="submission" date="2016-11" db="EMBL/GenBank/DDBJ databases">
        <authorList>
            <person name="Jaros S."/>
            <person name="Januszkiewicz K."/>
            <person name="Wedrychowicz H."/>
        </authorList>
    </citation>
    <scope>NUCLEOTIDE SEQUENCE [LARGE SCALE GENOMIC DNA]</scope>
    <source>
        <strain evidence="7">NCIMB 2154T</strain>
    </source>
</reference>
<keyword evidence="3" id="KW-0460">Magnesium</keyword>
<comment type="similarity">
    <text evidence="3 4">In the N-terminal section; belongs to the HFCD (homo-oligomeric flavin containing Cys decarboxylase) superfamily.</text>
</comment>
<comment type="similarity">
    <text evidence="3 4">In the C-terminal section; belongs to the PPC synthetase family.</text>
</comment>
<evidence type="ECO:0000259" key="5">
    <source>
        <dbReference type="Pfam" id="PF02441"/>
    </source>
</evidence>
<comment type="catalytic activity">
    <reaction evidence="3 4">
        <text>(R)-4'-phosphopantothenate + L-cysteine + CTP = N-[(R)-4-phosphopantothenoyl]-L-cysteine + CMP + diphosphate + H(+)</text>
        <dbReference type="Rhea" id="RHEA:19397"/>
        <dbReference type="ChEBI" id="CHEBI:10986"/>
        <dbReference type="ChEBI" id="CHEBI:15378"/>
        <dbReference type="ChEBI" id="CHEBI:33019"/>
        <dbReference type="ChEBI" id="CHEBI:35235"/>
        <dbReference type="ChEBI" id="CHEBI:37563"/>
        <dbReference type="ChEBI" id="CHEBI:59458"/>
        <dbReference type="ChEBI" id="CHEBI:60377"/>
        <dbReference type="EC" id="6.3.2.5"/>
    </reaction>
</comment>
<keyword evidence="3 4" id="KW-0436">Ligase</keyword>
<sequence>MSIVSGKKVLLGVTAGIAAYKTANLVRLFIKSGAEVKVIMTPASKDFITPLTLSTLSKNPVHSTFYEKEEENELWNNHVELGLWADIMLIAPATANTLSKMTNGICDNLLLATYLSAKCPVYFAPAMDLDMYIHSSTKVSLKKLQRFGNILIPAASGELASGLVGEGRMAEPEDIISFIEKDMLSKLPLRGKKVLLTAGPTYEAIDPVRFIGNHSSGKMGFELAKTAANLGAEVFLITGPSSQKIHHSFVNRIDVVSAEEMYREAHKYYKNIDIAILSAAVADYKPKNIATQKIKKKDTSLQIELAPTKDILASLGAIKESQFLVGFALETNDELTNAKGKLQRKNLDAIVLNSLRDKGAGFATDTNKVTIIDKNLNEIPFELKSKEAVAKDIIHEIIKMLS</sequence>
<dbReference type="PANTHER" id="PTHR14359:SF6">
    <property type="entry name" value="PHOSPHOPANTOTHENOYLCYSTEINE DECARBOXYLASE"/>
    <property type="match status" value="1"/>
</dbReference>